<name>A0A7R8WS02_9CRUS</name>
<organism evidence="1">
    <name type="scientific">Cyprideis torosa</name>
    <dbReference type="NCBI Taxonomy" id="163714"/>
    <lineage>
        <taxon>Eukaryota</taxon>
        <taxon>Metazoa</taxon>
        <taxon>Ecdysozoa</taxon>
        <taxon>Arthropoda</taxon>
        <taxon>Crustacea</taxon>
        <taxon>Oligostraca</taxon>
        <taxon>Ostracoda</taxon>
        <taxon>Podocopa</taxon>
        <taxon>Podocopida</taxon>
        <taxon>Cytherocopina</taxon>
        <taxon>Cytheroidea</taxon>
        <taxon>Cytherideidae</taxon>
        <taxon>Cyprideis</taxon>
    </lineage>
</organism>
<gene>
    <name evidence="1" type="ORF">CTOB1V02_LOCUS11808</name>
</gene>
<reference evidence="1" key="1">
    <citation type="submission" date="2020-11" db="EMBL/GenBank/DDBJ databases">
        <authorList>
            <person name="Tran Van P."/>
        </authorList>
    </citation>
    <scope>NUCLEOTIDE SEQUENCE</scope>
</reference>
<protein>
    <submittedName>
        <fullName evidence="1">Uncharacterized protein</fullName>
    </submittedName>
</protein>
<sequence length="87" mass="9630">MLPDSVEAAKRTRTVEEAKESLVVLSPGMSLVAVPMRKPRNPGKPQMFRLYLASSKDVPKNSEVYAATRKKLWISVEMIAGSELQNA</sequence>
<accession>A0A7R8WS02</accession>
<dbReference type="EMBL" id="OB667452">
    <property type="protein sequence ID" value="CAD7233990.1"/>
    <property type="molecule type" value="Genomic_DNA"/>
</dbReference>
<proteinExistence type="predicted"/>
<evidence type="ECO:0000313" key="1">
    <source>
        <dbReference type="EMBL" id="CAD7233990.1"/>
    </source>
</evidence>
<dbReference type="AlphaFoldDB" id="A0A7R8WS02"/>